<name>I6CP56_SHIFL</name>
<dbReference type="AlphaFoldDB" id="I6CP56"/>
<proteinExistence type="predicted"/>
<protein>
    <submittedName>
        <fullName evidence="1">Uncharacterized protein</fullName>
    </submittedName>
</protein>
<comment type="caution">
    <text evidence="1">The sequence shown here is derived from an EMBL/GenBank/DDBJ whole genome shotgun (WGS) entry which is preliminary data.</text>
</comment>
<gene>
    <name evidence="1" type="ORF">SFK315_2449</name>
</gene>
<dbReference type="EMBL" id="AKMY01000049">
    <property type="protein sequence ID" value="EIQ21298.1"/>
    <property type="molecule type" value="Genomic_DNA"/>
</dbReference>
<dbReference type="Proteomes" id="UP000005407">
    <property type="component" value="Unassembled WGS sequence"/>
</dbReference>
<reference evidence="1 2" key="1">
    <citation type="submission" date="2012-03" db="EMBL/GenBank/DDBJ databases">
        <authorList>
            <person name="Rasko D."/>
            <person name="Redman J."/>
            <person name="Daugherty S.C."/>
            <person name="Tallon L."/>
            <person name="Sadzewicz L."/>
            <person name="Jones K."/>
            <person name="Santana-Cruz I."/>
            <person name="Liu X."/>
        </authorList>
    </citation>
    <scope>NUCLEOTIDE SEQUENCE [LARGE SCALE GENOMIC DNA]</scope>
    <source>
        <strain evidence="1 2">K-315</strain>
    </source>
</reference>
<evidence type="ECO:0000313" key="1">
    <source>
        <dbReference type="EMBL" id="EIQ21298.1"/>
    </source>
</evidence>
<organism evidence="1 2">
    <name type="scientific">Shigella flexneri K-315</name>
    <dbReference type="NCBI Taxonomy" id="766150"/>
    <lineage>
        <taxon>Bacteria</taxon>
        <taxon>Pseudomonadati</taxon>
        <taxon>Pseudomonadota</taxon>
        <taxon>Gammaproteobacteria</taxon>
        <taxon>Enterobacterales</taxon>
        <taxon>Enterobacteriaceae</taxon>
        <taxon>Shigella</taxon>
    </lineage>
</organism>
<evidence type="ECO:0000313" key="2">
    <source>
        <dbReference type="Proteomes" id="UP000005407"/>
    </source>
</evidence>
<sequence>MRAGYTPLTAGPQITGRGFHLRCVCDFCLRKPELKLYRRVIHRKTRDRCYLKIPRRQFNGGGLCWRVNPEGGGGRFALLAITVNCPDCQGVFPERQTTETMLCIRSDSGGHQTAVFSASAGQSQTEAHPLHHPRRVPFRLCQILAVSCAHLHRQVLHCRWDDAVQGA</sequence>
<accession>I6CP56</accession>